<feature type="transmembrane region" description="Helical" evidence="1">
    <location>
        <begin position="185"/>
        <end position="204"/>
    </location>
</feature>
<organism evidence="2 3">
    <name type="scientific">Streptomyces yunnanensis</name>
    <dbReference type="NCBI Taxonomy" id="156453"/>
    <lineage>
        <taxon>Bacteria</taxon>
        <taxon>Bacillati</taxon>
        <taxon>Actinomycetota</taxon>
        <taxon>Actinomycetes</taxon>
        <taxon>Kitasatosporales</taxon>
        <taxon>Streptomycetaceae</taxon>
        <taxon>Streptomyces</taxon>
    </lineage>
</organism>
<evidence type="ECO:0008006" key="4">
    <source>
        <dbReference type="Google" id="ProtNLM"/>
    </source>
</evidence>
<keyword evidence="1" id="KW-1133">Transmembrane helix</keyword>
<gene>
    <name evidence="2" type="ORF">SAMN05216268_12763</name>
</gene>
<comment type="caution">
    <text evidence="2">The sequence shown here is derived from an EMBL/GenBank/DDBJ whole genome shotgun (WGS) entry which is preliminary data.</text>
</comment>
<keyword evidence="1" id="KW-0472">Membrane</keyword>
<evidence type="ECO:0000256" key="1">
    <source>
        <dbReference type="SAM" id="Phobius"/>
    </source>
</evidence>
<accession>A0A9X8N832</accession>
<dbReference type="Proteomes" id="UP000184388">
    <property type="component" value="Unassembled WGS sequence"/>
</dbReference>
<feature type="transmembrane region" description="Helical" evidence="1">
    <location>
        <begin position="146"/>
        <end position="164"/>
    </location>
</feature>
<proteinExistence type="predicted"/>
<reference evidence="3" key="1">
    <citation type="submission" date="2016-11" db="EMBL/GenBank/DDBJ databases">
        <authorList>
            <person name="Jaros S."/>
            <person name="Januszkiewicz K."/>
            <person name="Wedrychowicz H."/>
        </authorList>
    </citation>
    <scope>NUCLEOTIDE SEQUENCE [LARGE SCALE GENOMIC DNA]</scope>
    <source>
        <strain evidence="3">CGMCC 4.3555</strain>
    </source>
</reference>
<sequence>MTDRTEGARRRWRARLPVGIGVLLVLVSAGLFAVVPLAEASNRAYAGASACPAGTRSASCTTTAPAVVKGAVYEHSGKSVRYWLLLTERGTGIARRVRMPRRSPVFDAVHAGDTVALTYWRGEVRTVRFGAATQEAWTSPADDGRLPAALGFVALPFGLGALLLGRWRRRHPSTAAHAAPWQLTAALVVLLVLGVLGATTSFLADAVRDAFLLVAGAAVPVALLAVLFVRWMVGRMRRAADTSDIVPVPPTGRRCVRASVYGDVPYSVAGFDHLVVGDGRPAATPDPDGRIARRTLPETLTVRCVRSLGPGDPEFWPTAYKYDCAVIECRDGDRTVLIAGRRRDAALILGALTTAVPG</sequence>
<name>A0A9X8N832_9ACTN</name>
<feature type="transmembrane region" description="Helical" evidence="1">
    <location>
        <begin position="12"/>
        <end position="35"/>
    </location>
</feature>
<keyword evidence="1" id="KW-0812">Transmembrane</keyword>
<evidence type="ECO:0000313" key="3">
    <source>
        <dbReference type="Proteomes" id="UP000184388"/>
    </source>
</evidence>
<dbReference type="EMBL" id="FRBK01000027">
    <property type="protein sequence ID" value="SHN25918.1"/>
    <property type="molecule type" value="Genomic_DNA"/>
</dbReference>
<feature type="transmembrane region" description="Helical" evidence="1">
    <location>
        <begin position="210"/>
        <end position="229"/>
    </location>
</feature>
<dbReference type="AlphaFoldDB" id="A0A9X8N832"/>
<dbReference type="RefSeq" id="WP_079182355.1">
    <property type="nucleotide sequence ID" value="NZ_FRBK01000027.1"/>
</dbReference>
<evidence type="ECO:0000313" key="2">
    <source>
        <dbReference type="EMBL" id="SHN25918.1"/>
    </source>
</evidence>
<protein>
    <recommendedName>
        <fullName evidence="4">Large integral membrane protein</fullName>
    </recommendedName>
</protein>